<protein>
    <submittedName>
        <fullName evidence="1">Uncharacterized protein</fullName>
    </submittedName>
</protein>
<reference evidence="1 2" key="1">
    <citation type="submission" date="2020-06" db="EMBL/GenBank/DDBJ databases">
        <title>Transcriptomic and genomic resources for Thalictrum thalictroides and T. hernandezii: Facilitating candidate gene discovery in an emerging model plant lineage.</title>
        <authorList>
            <person name="Arias T."/>
            <person name="Riano-Pachon D.M."/>
            <person name="Di Stilio V.S."/>
        </authorList>
    </citation>
    <scope>NUCLEOTIDE SEQUENCE [LARGE SCALE GENOMIC DNA]</scope>
    <source>
        <strain evidence="2">cv. WT478/WT964</strain>
        <tissue evidence="1">Leaves</tissue>
    </source>
</reference>
<dbReference type="PANTHER" id="PTHR10799">
    <property type="entry name" value="SNF2/RAD54 HELICASE FAMILY"/>
    <property type="match status" value="1"/>
</dbReference>
<dbReference type="Gene3D" id="3.40.50.300">
    <property type="entry name" value="P-loop containing nucleotide triphosphate hydrolases"/>
    <property type="match status" value="1"/>
</dbReference>
<proteinExistence type="predicted"/>
<dbReference type="AlphaFoldDB" id="A0A7J6VSF8"/>
<sequence>MMAVDDQGRDDGGLPYARCQAVYHQNSVHRREFEVRSEKQDNQPQAQVVHGVLNMILEGARETNNQGKKKARKVMQSVLVSVGHHIGQQEEDRAHRIGQKKEVLVFVLVSVGSIEEEIMERAKQ</sequence>
<evidence type="ECO:0000313" key="2">
    <source>
        <dbReference type="Proteomes" id="UP000554482"/>
    </source>
</evidence>
<dbReference type="EMBL" id="JABWDY010028197">
    <property type="protein sequence ID" value="KAF5187292.1"/>
    <property type="molecule type" value="Genomic_DNA"/>
</dbReference>
<accession>A0A7J6VSF8</accession>
<name>A0A7J6VSF8_THATH</name>
<dbReference type="OrthoDB" id="973053at2759"/>
<dbReference type="Proteomes" id="UP000554482">
    <property type="component" value="Unassembled WGS sequence"/>
</dbReference>
<dbReference type="InterPro" id="IPR027417">
    <property type="entry name" value="P-loop_NTPase"/>
</dbReference>
<comment type="caution">
    <text evidence="1">The sequence shown here is derived from an EMBL/GenBank/DDBJ whole genome shotgun (WGS) entry which is preliminary data.</text>
</comment>
<gene>
    <name evidence="1" type="ORF">FRX31_023121</name>
</gene>
<keyword evidence="2" id="KW-1185">Reference proteome</keyword>
<dbReference type="SUPFAM" id="SSF52540">
    <property type="entry name" value="P-loop containing nucleoside triphosphate hydrolases"/>
    <property type="match status" value="1"/>
</dbReference>
<evidence type="ECO:0000313" key="1">
    <source>
        <dbReference type="EMBL" id="KAF5187292.1"/>
    </source>
</evidence>
<organism evidence="1 2">
    <name type="scientific">Thalictrum thalictroides</name>
    <name type="common">Rue-anemone</name>
    <name type="synonym">Anemone thalictroides</name>
    <dbReference type="NCBI Taxonomy" id="46969"/>
    <lineage>
        <taxon>Eukaryota</taxon>
        <taxon>Viridiplantae</taxon>
        <taxon>Streptophyta</taxon>
        <taxon>Embryophyta</taxon>
        <taxon>Tracheophyta</taxon>
        <taxon>Spermatophyta</taxon>
        <taxon>Magnoliopsida</taxon>
        <taxon>Ranunculales</taxon>
        <taxon>Ranunculaceae</taxon>
        <taxon>Thalictroideae</taxon>
        <taxon>Thalictrum</taxon>
    </lineage>
</organism>